<dbReference type="EMBL" id="KC329496">
    <property type="protein sequence ID" value="AGW25585.1"/>
    <property type="molecule type" value="Genomic_DNA"/>
</dbReference>
<sequence length="560" mass="65319">MNINNITKHTSNNFYILLGFAFITFLFFIPRLILGDLSYLKPHDFLDSELVYRVLVANYNTPTIEQVMNGIPRNFLPSNKNLIVWLMMTMDEFKAISINEFLIRFIAFIGMFLLLTEHFELKKNNLAAFLTSISFSTLPYYHIYGITIAGQPIILWCILNIYNNRKIYLSLFLISLFPLYSSFVLSGIFIVAILWVFSIITIIRKKNRKLIIASLILTSMYLFVEWDLINSIISSEKITNHRTDWDIEYLFNKDFMGSYSLSKEHFFHGQYHAHSKHCYILILSIITLPIAFINKDKSRISIPLIILSCLALSFIHGFWRWEGLNHIKGAFPVLKTFNASRVSFLSPTLWFILAGITLNTLSKLPFKIATSLIMLTMFTFQMKHQLTKSELGINAKKSIAKVVFNKDVGVSGNSYKSYFNKDLFNEIKNFINRDQSKYRVVSIGISPSIAQLNGFYTLDSYQNIYPLSYKRDFREIIEHELEMNPRMKEYFDKWGSRCYIFNRPAVENTIEALINTSKLKNMGGEYIFSRYIIRNSNDINIKLIKTFENNFGVIYLYEVI</sequence>
<name>S5FNQ3_VIBHA</name>
<geneLocation type="plasmid" evidence="2">
    <name>pVCR1</name>
</geneLocation>
<feature type="transmembrane region" description="Helical" evidence="1">
    <location>
        <begin position="300"/>
        <end position="319"/>
    </location>
</feature>
<evidence type="ECO:0000313" key="3">
    <source>
        <dbReference type="EMBL" id="AGW25585.1"/>
    </source>
</evidence>
<feature type="transmembrane region" description="Helical" evidence="1">
    <location>
        <begin position="278"/>
        <end position="294"/>
    </location>
</feature>
<feature type="transmembrane region" description="Helical" evidence="1">
    <location>
        <begin position="101"/>
        <end position="119"/>
    </location>
</feature>
<feature type="transmembrane region" description="Helical" evidence="1">
    <location>
        <begin position="210"/>
        <end position="229"/>
    </location>
</feature>
<organism evidence="2">
    <name type="scientific">Vibrio harveyi</name>
    <name type="common">Beneckea harveyi</name>
    <dbReference type="NCBI Taxonomy" id="669"/>
    <lineage>
        <taxon>Bacteria</taxon>
        <taxon>Pseudomonadati</taxon>
        <taxon>Pseudomonadota</taxon>
        <taxon>Gammaproteobacteria</taxon>
        <taxon>Vibrionales</taxon>
        <taxon>Vibrionaceae</taxon>
        <taxon>Vibrio</taxon>
    </lineage>
</organism>
<dbReference type="RefSeq" id="WP_020846120.1">
    <property type="nucleotide sequence ID" value="NC_021808.1"/>
</dbReference>
<evidence type="ECO:0000256" key="1">
    <source>
        <dbReference type="SAM" id="Phobius"/>
    </source>
</evidence>
<keyword evidence="1" id="KW-0472">Membrane</keyword>
<feature type="transmembrane region" description="Helical" evidence="1">
    <location>
        <begin position="139"/>
        <end position="159"/>
    </location>
</feature>
<keyword evidence="1" id="KW-1133">Transmembrane helix</keyword>
<protein>
    <submittedName>
        <fullName evidence="2">Putative inner membrane protein ykoS</fullName>
    </submittedName>
</protein>
<keyword evidence="2" id="KW-0614">Plasmid</keyword>
<keyword evidence="1" id="KW-0812">Transmembrane</keyword>
<feature type="transmembrane region" description="Helical" evidence="1">
    <location>
        <begin position="339"/>
        <end position="358"/>
    </location>
</feature>
<dbReference type="EMBL" id="KC306506">
    <property type="protein sequence ID" value="AGQ45489.1"/>
    <property type="molecule type" value="Genomic_DNA"/>
</dbReference>
<dbReference type="InterPro" id="IPR046107">
    <property type="entry name" value="DUF6044"/>
</dbReference>
<proteinExistence type="predicted"/>
<reference evidence="3" key="1">
    <citation type="submission" date="2012-12" db="EMBL/GenBank/DDBJ databases">
        <title>pVCR1, a Vibrio harveyi plasmid specifically found in strains pathogenic for the European abalone, Haliotis tuberculata Linnaeus, 1758.</title>
        <authorList>
            <person name="Travers M.-A."/>
            <person name="Bidault-Toffin A."/>
            <person name="Barbou A."/>
            <person name="Schikorski D."/>
            <person name="Huchette S."/>
            <person name="Paillard C."/>
            <person name="Koken M."/>
        </authorList>
    </citation>
    <scope>NUCLEOTIDE SEQUENCE</scope>
    <source>
        <strain evidence="3">Lem07014</strain>
        <plasmid evidence="3">pVCR1</plasmid>
    </source>
</reference>
<dbReference type="Pfam" id="PF19510">
    <property type="entry name" value="DUF6044"/>
    <property type="match status" value="1"/>
</dbReference>
<feature type="transmembrane region" description="Helical" evidence="1">
    <location>
        <begin position="171"/>
        <end position="204"/>
    </location>
</feature>
<evidence type="ECO:0000313" key="2">
    <source>
        <dbReference type="EMBL" id="AGQ45489.1"/>
    </source>
</evidence>
<dbReference type="AlphaFoldDB" id="S5FNQ3"/>
<reference evidence="2" key="2">
    <citation type="journal article" date="2013" name="Aquaculture">
        <title>Development of TaqMan real-time PCR assays for monitoring Vibrio harveyi infection and a plasmid harbored by virulent strains in European abalone Haliotis tuberculata aquaculture.</title>
        <authorList>
            <person name="Schikorski D."/>
            <person name="Renault T."/>
            <person name="Paillard C."/>
            <person name="Bidault-Toffin A."/>
            <person name="Tourbiez D."/>
            <person name="Saulnier D."/>
        </authorList>
    </citation>
    <scope>NUCLEOTIDE SEQUENCE</scope>
    <source>
        <strain evidence="2">ORM4</strain>
        <plasmid evidence="2">pVCR1</plasmid>
    </source>
</reference>
<feature type="transmembrane region" description="Helical" evidence="1">
    <location>
        <begin position="14"/>
        <end position="34"/>
    </location>
</feature>
<accession>S5FNQ3</accession>